<dbReference type="InterPro" id="IPR029000">
    <property type="entry name" value="Cyclophilin-like_dom_sf"/>
</dbReference>
<keyword evidence="2" id="KW-0413">Isomerase</keyword>
<dbReference type="GO" id="GO:0005737">
    <property type="term" value="C:cytoplasm"/>
    <property type="evidence" value="ECO:0007669"/>
    <property type="project" value="TreeGrafter"/>
</dbReference>
<dbReference type="EMBL" id="JAKKPZ010000007">
    <property type="protein sequence ID" value="KAI1719141.1"/>
    <property type="molecule type" value="Genomic_DNA"/>
</dbReference>
<reference evidence="2" key="1">
    <citation type="submission" date="2022-01" db="EMBL/GenBank/DDBJ databases">
        <title>Genome Sequence Resource for Two Populations of Ditylenchus destructor, the Migratory Endoparasitic Phytonematode.</title>
        <authorList>
            <person name="Zhang H."/>
            <person name="Lin R."/>
            <person name="Xie B."/>
        </authorList>
    </citation>
    <scope>NUCLEOTIDE SEQUENCE</scope>
    <source>
        <strain evidence="2">BazhouSP</strain>
    </source>
</reference>
<comment type="caution">
    <text evidence="2">The sequence shown here is derived from an EMBL/GenBank/DDBJ whole genome shotgun (WGS) entry which is preliminary data.</text>
</comment>
<sequence length="270" mass="30592">MNFRHTSLAFVWVFPNPSHSATMDDVSFRRRVNYVLGDVDVTVQTLMARYSFVTLDFFSQKYKEITSRDLQQDLSITNLDLKGIVTRYVDYIEIVQGDGDVPQPKMLFKRYMNKEVMLMENAGQCAYSGTREVTETVFERTNTINDSGLLRHLGHVNEESAQSNATVFTDIGAWLRSNERSVANSKSVHMPQAESITTNAELLIQTCPRVFMDVGIDGQSVGRIVFELFSNIAPNTAENFRALCAGHKGKRRSSKLLTYKGYVYLVSKLL</sequence>
<dbReference type="GO" id="GO:0006457">
    <property type="term" value="P:protein folding"/>
    <property type="evidence" value="ECO:0007669"/>
    <property type="project" value="TreeGrafter"/>
</dbReference>
<dbReference type="SUPFAM" id="SSF50891">
    <property type="entry name" value="Cyclophilin-like"/>
    <property type="match status" value="1"/>
</dbReference>
<dbReference type="PANTHER" id="PTHR11071:SF561">
    <property type="entry name" value="PEPTIDYL-PROLYL CIS-TRANS ISOMERASE D-RELATED"/>
    <property type="match status" value="1"/>
</dbReference>
<feature type="domain" description="PPIase cyclophilin-type" evidence="1">
    <location>
        <begin position="211"/>
        <end position="264"/>
    </location>
</feature>
<evidence type="ECO:0000313" key="3">
    <source>
        <dbReference type="Proteomes" id="UP001201812"/>
    </source>
</evidence>
<evidence type="ECO:0000259" key="1">
    <source>
        <dbReference type="PROSITE" id="PS50072"/>
    </source>
</evidence>
<evidence type="ECO:0000313" key="2">
    <source>
        <dbReference type="EMBL" id="KAI1719141.1"/>
    </source>
</evidence>
<proteinExistence type="predicted"/>
<dbReference type="AlphaFoldDB" id="A0AAD4R9N5"/>
<dbReference type="PROSITE" id="PS50072">
    <property type="entry name" value="CSA_PPIASE_2"/>
    <property type="match status" value="1"/>
</dbReference>
<dbReference type="GO" id="GO:0003755">
    <property type="term" value="F:peptidyl-prolyl cis-trans isomerase activity"/>
    <property type="evidence" value="ECO:0007669"/>
    <property type="project" value="InterPro"/>
</dbReference>
<dbReference type="Pfam" id="PF00160">
    <property type="entry name" value="Pro_isomerase"/>
    <property type="match status" value="1"/>
</dbReference>
<dbReference type="PANTHER" id="PTHR11071">
    <property type="entry name" value="PEPTIDYL-PROLYL CIS-TRANS ISOMERASE"/>
    <property type="match status" value="1"/>
</dbReference>
<organism evidence="2 3">
    <name type="scientific">Ditylenchus destructor</name>
    <dbReference type="NCBI Taxonomy" id="166010"/>
    <lineage>
        <taxon>Eukaryota</taxon>
        <taxon>Metazoa</taxon>
        <taxon>Ecdysozoa</taxon>
        <taxon>Nematoda</taxon>
        <taxon>Chromadorea</taxon>
        <taxon>Rhabditida</taxon>
        <taxon>Tylenchina</taxon>
        <taxon>Tylenchomorpha</taxon>
        <taxon>Sphaerularioidea</taxon>
        <taxon>Anguinidae</taxon>
        <taxon>Anguininae</taxon>
        <taxon>Ditylenchus</taxon>
    </lineage>
</organism>
<dbReference type="InterPro" id="IPR002130">
    <property type="entry name" value="Cyclophilin-type_PPIase_dom"/>
</dbReference>
<name>A0AAD4R9N5_9BILA</name>
<dbReference type="Proteomes" id="UP001201812">
    <property type="component" value="Unassembled WGS sequence"/>
</dbReference>
<keyword evidence="3" id="KW-1185">Reference proteome</keyword>
<gene>
    <name evidence="2" type="ORF">DdX_06269</name>
</gene>
<dbReference type="Gene3D" id="2.40.100.10">
    <property type="entry name" value="Cyclophilin-like"/>
    <property type="match status" value="1"/>
</dbReference>
<accession>A0AAD4R9N5</accession>
<protein>
    <submittedName>
        <fullName evidence="2">Peptidyl-prolyl cis-trans isomerase 1</fullName>
    </submittedName>
</protein>
<dbReference type="GO" id="GO:0016018">
    <property type="term" value="F:cyclosporin A binding"/>
    <property type="evidence" value="ECO:0007669"/>
    <property type="project" value="TreeGrafter"/>
</dbReference>